<name>A0ABM4BQA8_HYDVU</name>
<evidence type="ECO:0000313" key="1">
    <source>
        <dbReference type="Proteomes" id="UP001652625"/>
    </source>
</evidence>
<organism evidence="1 2">
    <name type="scientific">Hydra vulgaris</name>
    <name type="common">Hydra</name>
    <name type="synonym">Hydra attenuata</name>
    <dbReference type="NCBI Taxonomy" id="6087"/>
    <lineage>
        <taxon>Eukaryota</taxon>
        <taxon>Metazoa</taxon>
        <taxon>Cnidaria</taxon>
        <taxon>Hydrozoa</taxon>
        <taxon>Hydroidolina</taxon>
        <taxon>Anthoathecata</taxon>
        <taxon>Aplanulata</taxon>
        <taxon>Hydridae</taxon>
        <taxon>Hydra</taxon>
    </lineage>
</organism>
<dbReference type="PANTHER" id="PTHR46585:SF1">
    <property type="entry name" value="CHROMO DOMAIN-CONTAINING PROTEIN"/>
    <property type="match status" value="1"/>
</dbReference>
<gene>
    <name evidence="2" type="primary">LOC136079502</name>
</gene>
<protein>
    <submittedName>
        <fullName evidence="2">Uncharacterized protein LOC136079502</fullName>
    </submittedName>
</protein>
<evidence type="ECO:0000313" key="2">
    <source>
        <dbReference type="RefSeq" id="XP_065651312.1"/>
    </source>
</evidence>
<accession>A0ABM4BQA8</accession>
<sequence>MDSIRNPTIRERNELSIINQLYQLKQSLGWVFKKTTNDLKRKAIVNGIDELWAANLVDMNSFSKLNDESVKPKFLIGDRDRITKKKVTLEKGYTLRWIEEVFTVSQFQFTDPLTYKVADNNGEEIQSSLYEQELQKTDQKMFRIEKVVAQKLLLESWLKYDIRLWLGSWLK</sequence>
<dbReference type="PANTHER" id="PTHR46585">
    <property type="entry name" value="INTEGRASE CORE DOMAIN CONTAINING PROTEIN"/>
    <property type="match status" value="1"/>
</dbReference>
<keyword evidence="1" id="KW-1185">Reference proteome</keyword>
<reference evidence="2" key="1">
    <citation type="submission" date="2025-08" db="UniProtKB">
        <authorList>
            <consortium name="RefSeq"/>
        </authorList>
    </citation>
    <scope>IDENTIFICATION</scope>
</reference>
<proteinExistence type="predicted"/>
<dbReference type="GeneID" id="136079502"/>
<dbReference type="RefSeq" id="XP_065651312.1">
    <property type="nucleotide sequence ID" value="XM_065795240.1"/>
</dbReference>
<dbReference type="Proteomes" id="UP001652625">
    <property type="component" value="Chromosome 04"/>
</dbReference>